<feature type="compositionally biased region" description="Low complexity" evidence="6">
    <location>
        <begin position="330"/>
        <end position="344"/>
    </location>
</feature>
<dbReference type="RefSeq" id="WP_248863631.1">
    <property type="nucleotide sequence ID" value="NZ_CP086322.1"/>
</dbReference>
<dbReference type="PROSITE" id="PS51892">
    <property type="entry name" value="SUBTILASE"/>
    <property type="match status" value="1"/>
</dbReference>
<comment type="similarity">
    <text evidence="1 5">Belongs to the peptidase S8 family.</text>
</comment>
<feature type="compositionally biased region" description="Gly residues" evidence="6">
    <location>
        <begin position="399"/>
        <end position="409"/>
    </location>
</feature>
<keyword evidence="7" id="KW-1133">Transmembrane helix</keyword>
<evidence type="ECO:0000313" key="10">
    <source>
        <dbReference type="EMBL" id="UQA92768.1"/>
    </source>
</evidence>
<feature type="region of interest" description="Disordered" evidence="6">
    <location>
        <begin position="388"/>
        <end position="444"/>
    </location>
</feature>
<dbReference type="InterPro" id="IPR036852">
    <property type="entry name" value="Peptidase_S8/S53_dom_sf"/>
</dbReference>
<keyword evidence="11" id="KW-1185">Reference proteome</keyword>
<sequence length="444" mass="44813">MSFTRTLRAVGGAVVAGALLFGAAPTALADEIRDAQWPLKAFDAESVWKESTGKGVTVAVIDDPVYGSHPDLKGNVLPGHNFTDGGTADHGSSNDHGTAMASIIAGHGHGAGNSDGIMGLAPDAKILPIGIPALGDDVGDSEIADWVRYAVDHDASVINMSIEGRVLNDSDKSALTYARQKDVLVVAGAGNDGESKLGDLASFPGVVAVGAVDKTGEIWSKSNAGSQLMLSAPGVQITSASAERSDYPYRRADGTSDATAYVSAAAALLRSKFPDLTAGQIANRLVKTAALPKGKEDLQLPDPHYGYGFIRPYSALTQEIPAGSKNGPLKTPKTDPTGGATAPGASGGDQASEKEDSGLGAGAIVGIAAGVLVVVAIIAIVIVVARKKNGRNGPPPGGPGGYGGPGGSGFPQQPGPYAQQPGPYQQQPGAPGFPPAPPTQPPGQ</sequence>
<proteinExistence type="inferred from homology"/>
<keyword evidence="3 5" id="KW-0378">Hydrolase</keyword>
<feature type="compositionally biased region" description="Pro residues" evidence="6">
    <location>
        <begin position="431"/>
        <end position="444"/>
    </location>
</feature>
<dbReference type="EMBL" id="CP086322">
    <property type="protein sequence ID" value="UQA92768.1"/>
    <property type="molecule type" value="Genomic_DNA"/>
</dbReference>
<dbReference type="SUPFAM" id="SSF52743">
    <property type="entry name" value="Subtilisin-like"/>
    <property type="match status" value="1"/>
</dbReference>
<feature type="signal peptide" evidence="8">
    <location>
        <begin position="1"/>
        <end position="29"/>
    </location>
</feature>
<feature type="active site" description="Charge relay system" evidence="5">
    <location>
        <position position="256"/>
    </location>
</feature>
<feature type="region of interest" description="Disordered" evidence="6">
    <location>
        <begin position="320"/>
        <end position="356"/>
    </location>
</feature>
<keyword evidence="4 5" id="KW-0720">Serine protease</keyword>
<dbReference type="InterPro" id="IPR000209">
    <property type="entry name" value="Peptidase_S8/S53_dom"/>
</dbReference>
<protein>
    <submittedName>
        <fullName evidence="10">S8 family serine peptidase</fullName>
    </submittedName>
</protein>
<feature type="active site" description="Charge relay system" evidence="5">
    <location>
        <position position="96"/>
    </location>
</feature>
<dbReference type="PANTHER" id="PTHR43806">
    <property type="entry name" value="PEPTIDASE S8"/>
    <property type="match status" value="1"/>
</dbReference>
<evidence type="ECO:0000313" key="11">
    <source>
        <dbReference type="Proteomes" id="UP000830115"/>
    </source>
</evidence>
<evidence type="ECO:0000256" key="7">
    <source>
        <dbReference type="SAM" id="Phobius"/>
    </source>
</evidence>
<evidence type="ECO:0000256" key="3">
    <source>
        <dbReference type="ARBA" id="ARBA00022801"/>
    </source>
</evidence>
<evidence type="ECO:0000256" key="1">
    <source>
        <dbReference type="ARBA" id="ARBA00011073"/>
    </source>
</evidence>
<evidence type="ECO:0000259" key="9">
    <source>
        <dbReference type="Pfam" id="PF00082"/>
    </source>
</evidence>
<accession>A0ABY4M506</accession>
<dbReference type="Pfam" id="PF00082">
    <property type="entry name" value="Peptidase_S8"/>
    <property type="match status" value="1"/>
</dbReference>
<keyword evidence="2 5" id="KW-0645">Protease</keyword>
<keyword evidence="7" id="KW-0812">Transmembrane</keyword>
<evidence type="ECO:0000256" key="8">
    <source>
        <dbReference type="SAM" id="SignalP"/>
    </source>
</evidence>
<feature type="transmembrane region" description="Helical" evidence="7">
    <location>
        <begin position="359"/>
        <end position="385"/>
    </location>
</feature>
<dbReference type="Gene3D" id="3.40.50.200">
    <property type="entry name" value="Peptidase S8/S53 domain"/>
    <property type="match status" value="1"/>
</dbReference>
<feature type="domain" description="Peptidase S8/S53" evidence="9">
    <location>
        <begin position="53"/>
        <end position="308"/>
    </location>
</feature>
<dbReference type="Proteomes" id="UP000830115">
    <property type="component" value="Chromosome"/>
</dbReference>
<dbReference type="PANTHER" id="PTHR43806:SF11">
    <property type="entry name" value="CEREVISIN-RELATED"/>
    <property type="match status" value="1"/>
</dbReference>
<evidence type="ECO:0000256" key="4">
    <source>
        <dbReference type="ARBA" id="ARBA00022825"/>
    </source>
</evidence>
<keyword evidence="8" id="KW-0732">Signal</keyword>
<name>A0ABY4M506_9ACTN</name>
<keyword evidence="7" id="KW-0472">Membrane</keyword>
<organism evidence="10 11">
    <name type="scientific">Streptomyces halobius</name>
    <dbReference type="NCBI Taxonomy" id="2879846"/>
    <lineage>
        <taxon>Bacteria</taxon>
        <taxon>Bacillati</taxon>
        <taxon>Actinomycetota</taxon>
        <taxon>Actinomycetes</taxon>
        <taxon>Kitasatosporales</taxon>
        <taxon>Streptomycetaceae</taxon>
        <taxon>Streptomyces</taxon>
    </lineage>
</organism>
<feature type="compositionally biased region" description="Low complexity" evidence="6">
    <location>
        <begin position="410"/>
        <end position="430"/>
    </location>
</feature>
<feature type="chain" id="PRO_5046329037" evidence="8">
    <location>
        <begin position="30"/>
        <end position="444"/>
    </location>
</feature>
<evidence type="ECO:0000256" key="5">
    <source>
        <dbReference type="PROSITE-ProRule" id="PRU01240"/>
    </source>
</evidence>
<reference evidence="10" key="1">
    <citation type="submission" date="2021-10" db="EMBL/GenBank/DDBJ databases">
        <title>Streptomyces nigrumlapis sp.nov.,an antimicrobial producing actinobacterium isolated from Black Gobi rocks.</title>
        <authorList>
            <person name="Wen Y."/>
            <person name="Zhang W."/>
            <person name="Liu X.G."/>
        </authorList>
    </citation>
    <scope>NUCLEOTIDE SEQUENCE</scope>
    <source>
        <strain evidence="10">ST13-2-2</strain>
    </source>
</reference>
<feature type="active site" description="Charge relay system" evidence="5">
    <location>
        <position position="62"/>
    </location>
</feature>
<dbReference type="PRINTS" id="PR00723">
    <property type="entry name" value="SUBTILISIN"/>
</dbReference>
<gene>
    <name evidence="10" type="ORF">K9S39_13860</name>
</gene>
<dbReference type="InterPro" id="IPR015500">
    <property type="entry name" value="Peptidase_S8_subtilisin-rel"/>
</dbReference>
<dbReference type="InterPro" id="IPR050131">
    <property type="entry name" value="Peptidase_S8_subtilisin-like"/>
</dbReference>
<evidence type="ECO:0000256" key="2">
    <source>
        <dbReference type="ARBA" id="ARBA00022670"/>
    </source>
</evidence>
<evidence type="ECO:0000256" key="6">
    <source>
        <dbReference type="SAM" id="MobiDB-lite"/>
    </source>
</evidence>